<name>A0AAD7A1U0_9AGAR</name>
<sequence>MRVSSKRDSSLDTARSVLPFESTSSNLEHACIDSDESDTYCRNRISAWTKVKKISRALCFRLSENFLQKSDPILESIQPQGGAAMAQGVNDEGYRHDTESEVGEDAAGDKGQCLRKSTGRGSEEGYRGTGLRGTGTVAGAGRSGVYGPYGPRLPDLPEFCQNLSINKGKPFAPGLADVLDPKVENQSKIGQVRHPAVAGAEGRRVESFDMPSSTLSLQEAPNEVLLVGMVSASNIHAFRLVSMALFSSPTISHCPRRILWSYPSHPLATEASKSTQDAPKPPFYPQTQLPVSLGPAHDYRQRRRLIQVLKMFPQKFIPLSSPHLPGLSQALKLPSRQASRLQVVKVSCVFKLGLIEFQAHRKWVAEWGSTSLCPVMTRLESEVPTFSLCCQ</sequence>
<comment type="caution">
    <text evidence="2">The sequence shown here is derived from an EMBL/GenBank/DDBJ whole genome shotgun (WGS) entry which is preliminary data.</text>
</comment>
<evidence type="ECO:0000313" key="2">
    <source>
        <dbReference type="EMBL" id="KAJ7347799.1"/>
    </source>
</evidence>
<dbReference type="Proteomes" id="UP001218218">
    <property type="component" value="Unassembled WGS sequence"/>
</dbReference>
<gene>
    <name evidence="2" type="ORF">DFH08DRAFT_808576</name>
</gene>
<protein>
    <submittedName>
        <fullName evidence="2">Uncharacterized protein</fullName>
    </submittedName>
</protein>
<organism evidence="2 3">
    <name type="scientific">Mycena albidolilacea</name>
    <dbReference type="NCBI Taxonomy" id="1033008"/>
    <lineage>
        <taxon>Eukaryota</taxon>
        <taxon>Fungi</taxon>
        <taxon>Dikarya</taxon>
        <taxon>Basidiomycota</taxon>
        <taxon>Agaricomycotina</taxon>
        <taxon>Agaricomycetes</taxon>
        <taxon>Agaricomycetidae</taxon>
        <taxon>Agaricales</taxon>
        <taxon>Marasmiineae</taxon>
        <taxon>Mycenaceae</taxon>
        <taxon>Mycena</taxon>
    </lineage>
</organism>
<evidence type="ECO:0000256" key="1">
    <source>
        <dbReference type="SAM" id="MobiDB-lite"/>
    </source>
</evidence>
<keyword evidence="3" id="KW-1185">Reference proteome</keyword>
<feature type="region of interest" description="Disordered" evidence="1">
    <location>
        <begin position="95"/>
        <end position="134"/>
    </location>
</feature>
<dbReference type="AlphaFoldDB" id="A0AAD7A1U0"/>
<dbReference type="EMBL" id="JARIHO010000018">
    <property type="protein sequence ID" value="KAJ7347799.1"/>
    <property type="molecule type" value="Genomic_DNA"/>
</dbReference>
<reference evidence="2" key="1">
    <citation type="submission" date="2023-03" db="EMBL/GenBank/DDBJ databases">
        <title>Massive genome expansion in bonnet fungi (Mycena s.s.) driven by repeated elements and novel gene families across ecological guilds.</title>
        <authorList>
            <consortium name="Lawrence Berkeley National Laboratory"/>
            <person name="Harder C.B."/>
            <person name="Miyauchi S."/>
            <person name="Viragh M."/>
            <person name="Kuo A."/>
            <person name="Thoen E."/>
            <person name="Andreopoulos B."/>
            <person name="Lu D."/>
            <person name="Skrede I."/>
            <person name="Drula E."/>
            <person name="Henrissat B."/>
            <person name="Morin E."/>
            <person name="Kohler A."/>
            <person name="Barry K."/>
            <person name="LaButti K."/>
            <person name="Morin E."/>
            <person name="Salamov A."/>
            <person name="Lipzen A."/>
            <person name="Mereny Z."/>
            <person name="Hegedus B."/>
            <person name="Baldrian P."/>
            <person name="Stursova M."/>
            <person name="Weitz H."/>
            <person name="Taylor A."/>
            <person name="Grigoriev I.V."/>
            <person name="Nagy L.G."/>
            <person name="Martin F."/>
            <person name="Kauserud H."/>
        </authorList>
    </citation>
    <scope>NUCLEOTIDE SEQUENCE</scope>
    <source>
        <strain evidence="2">CBHHK002</strain>
    </source>
</reference>
<proteinExistence type="predicted"/>
<evidence type="ECO:0000313" key="3">
    <source>
        <dbReference type="Proteomes" id="UP001218218"/>
    </source>
</evidence>
<accession>A0AAD7A1U0</accession>